<accession>A0A246RU21</accession>
<proteinExistence type="predicted"/>
<dbReference type="Proteomes" id="UP000197174">
    <property type="component" value="Unassembled WGS sequence"/>
</dbReference>
<organism evidence="2 3">
    <name type="scientific">Micromonospora wenchangensis</name>
    <dbReference type="NCBI Taxonomy" id="1185415"/>
    <lineage>
        <taxon>Bacteria</taxon>
        <taxon>Bacillati</taxon>
        <taxon>Actinomycetota</taxon>
        <taxon>Actinomycetes</taxon>
        <taxon>Micromonosporales</taxon>
        <taxon>Micromonosporaceae</taxon>
        <taxon>Micromonospora</taxon>
    </lineage>
</organism>
<evidence type="ECO:0000313" key="3">
    <source>
        <dbReference type="Proteomes" id="UP000197174"/>
    </source>
</evidence>
<gene>
    <name evidence="2" type="ORF">B5D80_01105</name>
</gene>
<comment type="caution">
    <text evidence="2">The sequence shown here is derived from an EMBL/GenBank/DDBJ whole genome shotgun (WGS) entry which is preliminary data.</text>
</comment>
<dbReference type="EMBL" id="MZMV01000001">
    <property type="protein sequence ID" value="OWV13752.1"/>
    <property type="molecule type" value="Genomic_DNA"/>
</dbReference>
<dbReference type="OrthoDB" id="3765661at2"/>
<evidence type="ECO:0000313" key="2">
    <source>
        <dbReference type="EMBL" id="OWV13752.1"/>
    </source>
</evidence>
<name>A0A246RU21_9ACTN</name>
<protein>
    <submittedName>
        <fullName evidence="2">Uncharacterized protein</fullName>
    </submittedName>
</protein>
<dbReference type="RefSeq" id="WP_144081531.1">
    <property type="nucleotide sequence ID" value="NZ_JBFAMK010000002.1"/>
</dbReference>
<dbReference type="AlphaFoldDB" id="A0A246RU21"/>
<reference evidence="2 3" key="1">
    <citation type="submission" date="2017-03" db="EMBL/GenBank/DDBJ databases">
        <title>Whole genome sequence of Micromonospora wenchangensis, isolated from mangrove soil.</title>
        <authorList>
            <person name="Yang H."/>
        </authorList>
    </citation>
    <scope>NUCLEOTIDE SEQUENCE [LARGE SCALE GENOMIC DNA]</scope>
    <source>
        <strain evidence="2 3">CCTCC AA 2012002</strain>
    </source>
</reference>
<feature type="region of interest" description="Disordered" evidence="1">
    <location>
        <begin position="309"/>
        <end position="329"/>
    </location>
</feature>
<keyword evidence="3" id="KW-1185">Reference proteome</keyword>
<evidence type="ECO:0000256" key="1">
    <source>
        <dbReference type="SAM" id="MobiDB-lite"/>
    </source>
</evidence>
<sequence>MSDLTPPAAFGRTGTMPSATERVAWLLRCNRLLGADGGWAQAKRFAAAFRGGSWTGSVTESRISRWETGVVRPPSAAVTRYEELLQLPEGKLAAVVAVLRRHARGRDGAATAADRWPVTPGDEEQLDELLDRALSPAVMTGAQWDRLSGLVAARPGLVLTPRSARARMTERLVSEMIIASGVPWQQRFEALNRLLGHPSCGPAAVAACADLGADRENQIFIEVVGALDATGHPDANRGVLRQLDDPTNDRALCGALLACERKIRFGHFTPEQLRVVAGTVDDLLTDPVHAEDAQVLAGLLTRRGHRFRAATNSPPRRAPGAHGPVPTPAEAATAGRIARTVMAQLGGNPTVTLGETLSCLVAEILFHPVNDVRLYTAMLVAATPCGPPLARALAAELEPTRGDRLAANLRILTAVRVLGDDPERPAVERIVVAANLPAELVRAACFGLGHLRGASTRRFWTDAVTRHLDSWTRTGDDTRLAALTGIVYSLGICGDDILLRRVRDTCDAPDVVRRAATWWLGIPGHVRRSAAR</sequence>